<evidence type="ECO:0000256" key="1">
    <source>
        <dbReference type="SAM" id="MobiDB-lite"/>
    </source>
</evidence>
<feature type="transmembrane region" description="Helical" evidence="2">
    <location>
        <begin position="380"/>
        <end position="405"/>
    </location>
</feature>
<sequence>MDSGDSINNPCINRTNASVMGSIAVIGRGPYGVAMFDALATRGVDVVMGIRMDNDAVKHGHHVTLIHPDSTITRRLSKKESSSQNRVKCVAEAIAYADTIVLSIPATAHEAFVTRNADLLRARGLEKLKQTGMGLVLIDTSNPTHKYNDEESVAERLSMLLTDEDLCGGDFECVSVTKAFNTVSAYSLSASASLKGSSDAAPVCGDNEKANALAIGIGTIIGLRPFEIGNLNCARDIEYLGFSFFPRWGTAIAITAISFSVCLLYLLLWYYILDFPELGRPAYKWTQPSVALNKATANTSLILLVLTYLPGKLANLLQLYRTSARKLFPRWLSAWLQIRKQIGLMSCWVMFLHAELTSYLKGGSYGYNTPFGNDFDGTNAYMTMCAELVLVLGVLACAFLIPILLSSLPSVSMSMTWMEWAFLQRVVGHVSLLVAGLHVGLYAFTLFVCPDVNPSTDTSNSPTDSATDTPTHSVSIQQRRHCTYVVPVLSSYPGYLPPLSSVSACLALLTCVLWMFLSIPAVQRRTAAIRKGHSNHASQLAESILVPQSNSPNGPSTNQKSKNSNGRKRAKVVDKVSAASASQEKTECTSYGHSLKGCSIDEQAIICEQDDLVVDVYHDTDPLADSKPEIPTAGNVYRTAMSSGVVSADVTKTPKHRRDHEEPAEPVTPLHCAPPRYTQTPRTDELTSTTVNVSPVKSLAELDTDTAQPQSQDRLRIHCVDVESVDE</sequence>
<feature type="compositionally biased region" description="Polar residues" evidence="1">
    <location>
        <begin position="545"/>
        <end position="564"/>
    </location>
</feature>
<keyword evidence="2" id="KW-0472">Membrane</keyword>
<proteinExistence type="predicted"/>
<dbReference type="AlphaFoldDB" id="A0A0L0FJ22"/>
<dbReference type="InterPro" id="IPR036291">
    <property type="entry name" value="NAD(P)-bd_dom_sf"/>
</dbReference>
<evidence type="ECO:0000313" key="4">
    <source>
        <dbReference type="Proteomes" id="UP000054560"/>
    </source>
</evidence>
<feature type="transmembrane region" description="Helical" evidence="2">
    <location>
        <begin position="301"/>
        <end position="320"/>
    </location>
</feature>
<keyword evidence="2" id="KW-0812">Transmembrane</keyword>
<evidence type="ECO:0000313" key="3">
    <source>
        <dbReference type="EMBL" id="KNC76466.1"/>
    </source>
</evidence>
<dbReference type="GO" id="GO:0052851">
    <property type="term" value="F:ferric-chelate reductase (NADPH) activity"/>
    <property type="evidence" value="ECO:0007669"/>
    <property type="project" value="TreeGrafter"/>
</dbReference>
<dbReference type="RefSeq" id="XP_014150368.1">
    <property type="nucleotide sequence ID" value="XM_014294893.1"/>
</dbReference>
<dbReference type="GO" id="GO:0015677">
    <property type="term" value="P:copper ion import"/>
    <property type="evidence" value="ECO:0007669"/>
    <property type="project" value="TreeGrafter"/>
</dbReference>
<reference evidence="3 4" key="1">
    <citation type="submission" date="2011-02" db="EMBL/GenBank/DDBJ databases">
        <title>The Genome Sequence of Sphaeroforma arctica JP610.</title>
        <authorList>
            <consortium name="The Broad Institute Genome Sequencing Platform"/>
            <person name="Russ C."/>
            <person name="Cuomo C."/>
            <person name="Young S.K."/>
            <person name="Zeng Q."/>
            <person name="Gargeya S."/>
            <person name="Alvarado L."/>
            <person name="Berlin A."/>
            <person name="Chapman S.B."/>
            <person name="Chen Z."/>
            <person name="Freedman E."/>
            <person name="Gellesch M."/>
            <person name="Goldberg J."/>
            <person name="Griggs A."/>
            <person name="Gujja S."/>
            <person name="Heilman E."/>
            <person name="Heiman D."/>
            <person name="Howarth C."/>
            <person name="Mehta T."/>
            <person name="Neiman D."/>
            <person name="Pearson M."/>
            <person name="Roberts A."/>
            <person name="Saif S."/>
            <person name="Shea T."/>
            <person name="Shenoy N."/>
            <person name="Sisk P."/>
            <person name="Stolte C."/>
            <person name="Sykes S."/>
            <person name="White J."/>
            <person name="Yandava C."/>
            <person name="Burger G."/>
            <person name="Gray M.W."/>
            <person name="Holland P.W.H."/>
            <person name="King N."/>
            <person name="Lang F.B.F."/>
            <person name="Roger A.J."/>
            <person name="Ruiz-Trillo I."/>
            <person name="Haas B."/>
            <person name="Nusbaum C."/>
            <person name="Birren B."/>
        </authorList>
    </citation>
    <scope>NUCLEOTIDE SEQUENCE [LARGE SCALE GENOMIC DNA]</scope>
    <source>
        <strain evidence="3 4">JP610</strain>
    </source>
</reference>
<feature type="transmembrane region" description="Helical" evidence="2">
    <location>
        <begin position="499"/>
        <end position="522"/>
    </location>
</feature>
<dbReference type="InterPro" id="IPR051267">
    <property type="entry name" value="STEAP_metalloreductase"/>
</dbReference>
<evidence type="ECO:0000256" key="2">
    <source>
        <dbReference type="SAM" id="Phobius"/>
    </source>
</evidence>
<dbReference type="OrthoDB" id="550646at2759"/>
<feature type="transmembrane region" description="Helical" evidence="2">
    <location>
        <begin position="248"/>
        <end position="272"/>
    </location>
</feature>
<feature type="region of interest" description="Disordered" evidence="1">
    <location>
        <begin position="545"/>
        <end position="579"/>
    </location>
</feature>
<organism evidence="3 4">
    <name type="scientific">Sphaeroforma arctica JP610</name>
    <dbReference type="NCBI Taxonomy" id="667725"/>
    <lineage>
        <taxon>Eukaryota</taxon>
        <taxon>Ichthyosporea</taxon>
        <taxon>Ichthyophonida</taxon>
        <taxon>Sphaeroforma</taxon>
    </lineage>
</organism>
<feature type="transmembrane region" description="Helical" evidence="2">
    <location>
        <begin position="426"/>
        <end position="448"/>
    </location>
</feature>
<dbReference type="Proteomes" id="UP000054560">
    <property type="component" value="Unassembled WGS sequence"/>
</dbReference>
<dbReference type="EMBL" id="KQ243093">
    <property type="protein sequence ID" value="KNC76466.1"/>
    <property type="molecule type" value="Genomic_DNA"/>
</dbReference>
<evidence type="ECO:0008006" key="5">
    <source>
        <dbReference type="Google" id="ProtNLM"/>
    </source>
</evidence>
<protein>
    <recommendedName>
        <fullName evidence="5">Pyrroline-5-carboxylate reductase catalytic N-terminal domain-containing protein</fullName>
    </recommendedName>
</protein>
<dbReference type="eggNOG" id="ENOG502QRP3">
    <property type="taxonomic scope" value="Eukaryota"/>
</dbReference>
<dbReference type="GO" id="GO:0008823">
    <property type="term" value="F:cupric reductase (NADH) activity"/>
    <property type="evidence" value="ECO:0007669"/>
    <property type="project" value="TreeGrafter"/>
</dbReference>
<keyword evidence="4" id="KW-1185">Reference proteome</keyword>
<dbReference type="GeneID" id="25911538"/>
<dbReference type="STRING" id="667725.A0A0L0FJ22"/>
<dbReference type="PANTHER" id="PTHR14239:SF0">
    <property type="entry name" value="F420-DEPENDENT NADP REDUCTASE"/>
    <property type="match status" value="1"/>
</dbReference>
<dbReference type="PANTHER" id="PTHR14239">
    <property type="entry name" value="DUDULIN-RELATED"/>
    <property type="match status" value="1"/>
</dbReference>
<name>A0A0L0FJ22_9EUKA</name>
<keyword evidence="2" id="KW-1133">Transmembrane helix</keyword>
<gene>
    <name evidence="3" type="ORF">SARC_11034</name>
</gene>
<dbReference type="SUPFAM" id="SSF51735">
    <property type="entry name" value="NAD(P)-binding Rossmann-fold domains"/>
    <property type="match status" value="1"/>
</dbReference>
<accession>A0A0L0FJ22</accession>
<dbReference type="GO" id="GO:0005886">
    <property type="term" value="C:plasma membrane"/>
    <property type="evidence" value="ECO:0007669"/>
    <property type="project" value="TreeGrafter"/>
</dbReference>
<feature type="region of interest" description="Disordered" evidence="1">
    <location>
        <begin position="649"/>
        <end position="669"/>
    </location>
</feature>
<dbReference type="Gene3D" id="3.40.50.720">
    <property type="entry name" value="NAD(P)-binding Rossmann-like Domain"/>
    <property type="match status" value="1"/>
</dbReference>